<dbReference type="Pfam" id="PF01825">
    <property type="entry name" value="GPS"/>
    <property type="match status" value="1"/>
</dbReference>
<accession>A0A9W6U3E1</accession>
<evidence type="ECO:0000256" key="8">
    <source>
        <dbReference type="SAM" id="MobiDB-lite"/>
    </source>
</evidence>
<evidence type="ECO:0000256" key="1">
    <source>
        <dbReference type="ARBA" id="ARBA00004370"/>
    </source>
</evidence>
<dbReference type="InterPro" id="IPR046338">
    <property type="entry name" value="GAIN_dom_sf"/>
</dbReference>
<feature type="compositionally biased region" description="Low complexity" evidence="8">
    <location>
        <begin position="2096"/>
        <end position="2119"/>
    </location>
</feature>
<sequence length="3992" mass="426421">MDRRRCSWSWSWATSHAVAAGAGRVEMRGSVEIGLVAGYSGELHVSLSSASVEKVYISGGLDNRVAIARTSRVAVSVTISSICHMANVVVSPVSAMTKPLVAIPIHVVGSTIDIDGSEVVMAQVSVNRSAVLSLYGSNSSENWLVDTDTAILPRADSQPVFRVEQTFNIVPRADFVGFFMINVTVKTTELETGESKVLSVVATILVTPIDPVIRVRAVSRAYWNEFVRLPVQRLDVQQEVLSREHLLLYVENRTQVADIYAGFKRLVPVTLGAVDVYAIPYALRDVISVRPRDYWYGYMKLFAIVTTVPFDIASTPNRTAYQGAGDGIAFMDIPVTIHPRPVLPSTSYVTSTNGDVTVAGKPIALSFDSVIPVDAWGRPISAGVTTQLALAPGSVVDSLSSNRTVVVGRMAMRGIGAYGIYSTGNISGDTHLRFSMNAKLEYSGILQVTMTTKTTDILRQMILTNVSNSKIQLVGEANRGALGFGKAIRTFQVGDNESVNFRLADFGLMSELTDLVSIQAFITENTVDSVFVGSTQVGGETEAQWGANIRLGDLRYEIYGSNSPVCPGTEPSCLLNRVTTVAPRQYAAQTFDITTRIVSKVSANDTMFGSLSTVTTLARCRVVVTPVPNTPALALNSTTVTMQEDTAGSFMIVEASTPDRDGSEVIEVEISFDPLYLDSIRLNGAAVATPAAAGAMMLISRSSGISIATNRIVSLIPRRNFAGSFMIQIAVTSIEGATGESNRVSRSVSVTVIAVADSPVLRINKSDISVNQNVAGELSISSIALTDDDNSEALRLIISDPSGLALKTVEVVSGAQLVKDSGSNFVLATLPAASSNLLIRFTSVATWFGSTQLLINAVSRESSNGNEATTSVNVMLTVLPIADTPTLVVESTRGQLGQATRIGLVTVGVPNEAKLSATALAVYVIPRSSDLMEVKWQSQVLSLENVADISTLGLYRLPSTSTLQQPTLTVSTARWVSSISFDIVVVASISASSTSQRTSQVTTATFAAIQLSTTSFSLTEGATGSLSLTLLSAPLSAVTVTFTSALPAKAVTVPTSATFTTTDWNVAKSVQITAVNNFLDDANAIATISGVTTSSDAMYSGYPISSITVQVLNDDTSGFVVYQGTAKTTVPDLVVAEGRVFTDTYNLVLQAQPTADVTVSLTTSLAILVVSPTSMTFTSANWNVPKAIAVAADDNFAVEGDRVASISSVVTTADLLYAAKTIGTLSVKIVETKDTTPPPKILDAKFLDTAVGLTITFDRSVDRTTLVSDNFVCSVLFDLPTATDSANYCGVAPACTWQTGSLSIRFLFGQGAKIVPGSTLALRGNLLKSTAAAELAAPAASVTVSAPDKPPQPQVLVSGATSLGMCDDLFLDGSASTGSGGRTMTYTWMLVNSSSVTATSVDTVTALLASAGTANSVSIKIAASVLEAAGTYSFILLAKNFFGKTGNSNEIVIKKSGMALPSVSIKGGGLQGAYRANELVITASASYPSCSGTTTTDSADTASTSTGVDMTFTWIQVAGDLTASQFKSTSPNPRILKLPARALTVGVNYEFRLLVAMASNSKVSNTADVQIGVARTDLSAMIAAGNRSIGVEQDLILDASPSVDPDDPQNLVPMQYAWTCWTLGAATQAYDVPCVTAAGDALTLNAQSKITVTANTINPNVVYKFSVTVTKDSRSSVTSVFITMTPGSPPEVSIEPLSTLKVNVNDRVVLKGKATSKLPVKKTEWSIVGGSDADMASIFAISRTGRLTMLLNEGTLTPGVSYKFQLSATDSSGQIGLATMTVVANSPPSSGTLTATPSVGYALEDKFSVLASDWVDEDLPLKYTFKYIKGATYSRENEIALGASTPDPLFVSQLGLGGGDNNTITLVVYVQDALGATTRVTKEIQVKQMVVAAADQAAYLANKTNAVLAEALSGDPGTVLNTINALADMVNGEEDKSTASTGGTVTTPAPTALKSCPTSNYIECAGKGKCIREPVGCLASNLDCIVTCACNDGYYGDNCGLDEAAMAAKSAALGSLLGAMSKASASVDVTDVGALEQQAASVVTLTKSATILDSNSQKLVLNFMDNILAAPVLTPAATSAVGNTISNLLEVDNSGSSKSKSTSTSKTPTATTKTPTATTKTRRLGTDEGSFASDSSGSSSVIDPTVGDGDDSTTTDGSAGSTSSPTSSSDEFAAEKARVAQVASTIVKLQSAMLSSAIAGEAPVTLVTKNLRLVGARDTASHFEGREVKLPLTDAQIAANFTPASTTIPTGFAAYLNNRSNGSGSTAGSEDAGDDDDPVIDVQSNVFAKNPYAFDNTSMNSRVMTVKVSRNGGQIAVNGLNAPFRLFMRNLVAITLPANGSTSASASASGSNSSAQRYTFYCLEGTIDIKSFNCTDIEEPMTVQCNGSAYAGEATCPVRQPSCRYWDTKIGTWSSEGCQAAGTTDDGLYTICECTHLTDFSTEVTQSLSLVTEHFMNVVTHEVTAEDIEQNLLLILIMAGFFIFYVVAVFYVNRWDYRDRRRAMRASRQMKRGSAPPEKVKLRSLFQEPEYLQAKNWRSKLRAVLIGFGRGLKQNHKLLSIVFKYNESFTRAQRLTIVFTLVASQMFTNALLYQLRKGPKTVGSAIVSAVITTLCMLPVGFVFMIMFKKAGRRQKYLIRYQVEDDAGNVVEVETDAYGRAKEYSPAEQLSLDLAALARNINMSSLRLVHDKLKQPGIEREDRSRRDRLETRSGQVCRGIFLALYYRDADVKPPEHHEGDANEDPLAGVLVQIKSHLRDQKLKGPVDDGHRRTRLLSALPFKRNSSASVDGEVIAASDTHSNVTMMPPAAPVVVGSTPNPLRIEENDEEEEEVMDPAAQKALALSQLCTMLKRHGGEALINSMLKFDPLMVSTASSAAIAEICERLDVLEEEEEEEEEENDDTEQVEGVQSRPQTRGEDEETKTVLALQAWLVKCNECCKAQQSNARVVVAKAQAELQRTETQLKKLRTAIGNQFDRRISEAMALELNGPNVNDLIVKTKQSVRRVSRRPTNTLKAEAAVREDKRRITVTIKKGTQAALRANKEELAEKRKAIKKAKRAAATEQRRLKREAKHEQKKLMEGLRGIARLKKRLHLYLEAREERRIAALPLHERQAYLTEREQLKKIRRTSRLLYNAFLRRQPAQQSKPLFPEWVVYLSYTVSAVWSAWCVYFVLMFAFTIGQVEAQLWVTSLLSGLALTYVVSDPLKLFFRMGLMPIIAAGILANSGFFTALSSEPMALGAAAVAAGAGGMAGYIAKHRAERRERRNQRKLAKANSKRLVPVATTDDEVMADAVQIQGENDIVEVVELVGRVDPDDSDGSDGDIERQQRKNSFTDLTRLGVRDSVLAEAAARTSTLREEVPKLAVKKGPPVQMIRASVVSTSPPVVESPPASTAVAPVVPTRECVCGKRVLETQWTEHQTLRCSLRIVACRAGCGLSMQARGRDAHERSHCRLIMCICGKMVLTPSLELHRLHECTAIDPGVSADERPISPRAIPADRDPVVPCKLPGCAASMRASRREAHERHDCKFRLVPCPRCGIEKPTGEMDTHVSGECTQRRQSQLTLCACGKMVMRESMEAHQLNECSRKGARSTSIASAAAPKTVTSGPPVLVACRLPGCAARMLEAKRESHEQNDCDFRLVSCPRCSTQKPAVDMDDHLASDCGQRGKSQLTLCTCGKLVMKGSAHSCDAVDKSVATEQPQPLLVACRLPGCNARMRAALREAHERHECAFRMTKCQQCGVERHAADMEAHLANECALQRAQQSVQRSMSAFAPPSVVVPKLNKKSIRGPPSPGKTKKAPTPPSISTVIEFADESSRSSTPRSNPTASALPGSVQSTDDALKVARMREKVLARRGPRASESVPTAGSPTNRSAVKPQLAPPRGRPVGSLFSPREPSTAEEVTDTLAMSPIRRKMMSEHGGPPASTATIVPSPREDEVAAAVAASIPPEAAHPATSSSVAPAPVTRFTLEDELTAAEAETNAAPPRGGRGSTRPRPS</sequence>
<dbReference type="Proteomes" id="UP001165083">
    <property type="component" value="Unassembled WGS sequence"/>
</dbReference>
<protein>
    <submittedName>
        <fullName evidence="11">Unnamed protein product</fullName>
    </submittedName>
</protein>
<feature type="transmembrane region" description="Helical" evidence="9">
    <location>
        <begin position="3212"/>
        <end position="3230"/>
    </location>
</feature>
<feature type="region of interest" description="Disordered" evidence="8">
    <location>
        <begin position="3310"/>
        <end position="3329"/>
    </location>
</feature>
<dbReference type="InterPro" id="IPR013083">
    <property type="entry name" value="Znf_RING/FYVE/PHD"/>
</dbReference>
<dbReference type="Pfam" id="PF02010">
    <property type="entry name" value="REJ"/>
    <property type="match status" value="1"/>
</dbReference>
<keyword evidence="5 9" id="KW-0472">Membrane</keyword>
<evidence type="ECO:0000256" key="2">
    <source>
        <dbReference type="ARBA" id="ARBA00022692"/>
    </source>
</evidence>
<feature type="compositionally biased region" description="Low complexity" evidence="8">
    <location>
        <begin position="3970"/>
        <end position="3992"/>
    </location>
</feature>
<feature type="transmembrane region" description="Helical" evidence="9">
    <location>
        <begin position="2472"/>
        <end position="2492"/>
    </location>
</feature>
<dbReference type="PROSITE" id="PS50221">
    <property type="entry name" value="GAIN_B"/>
    <property type="match status" value="1"/>
</dbReference>
<gene>
    <name evidence="11" type="ORF">Plil01_001011100</name>
</gene>
<comment type="caution">
    <text evidence="11">The sequence shown here is derived from an EMBL/GenBank/DDBJ whole genome shotgun (WGS) entry which is preliminary data.</text>
</comment>
<name>A0A9W6U3E1_9STRA</name>
<dbReference type="PANTHER" id="PTHR46730">
    <property type="entry name" value="POLYCYSTIN-1"/>
    <property type="match status" value="1"/>
</dbReference>
<dbReference type="InterPro" id="IPR057244">
    <property type="entry name" value="GAIN_B"/>
</dbReference>
<dbReference type="EMBL" id="BSXW01000524">
    <property type="protein sequence ID" value="GMF24621.1"/>
    <property type="molecule type" value="Genomic_DNA"/>
</dbReference>
<dbReference type="SMART" id="SM00303">
    <property type="entry name" value="GPS"/>
    <property type="match status" value="1"/>
</dbReference>
<feature type="compositionally biased region" description="Low complexity" evidence="8">
    <location>
        <begin position="2154"/>
        <end position="2170"/>
    </location>
</feature>
<feature type="compositionally biased region" description="Basic and acidic residues" evidence="8">
    <location>
        <begin position="3835"/>
        <end position="3847"/>
    </location>
</feature>
<dbReference type="SUPFAM" id="SSF49599">
    <property type="entry name" value="TRAF domain-like"/>
    <property type="match status" value="3"/>
</dbReference>
<feature type="region of interest" description="Disordered" evidence="8">
    <location>
        <begin position="2090"/>
        <end position="2172"/>
    </location>
</feature>
<keyword evidence="3" id="KW-0677">Repeat</keyword>
<dbReference type="PANTHER" id="PTHR46730:SF1">
    <property type="entry name" value="PLAT DOMAIN-CONTAINING PROTEIN"/>
    <property type="match status" value="1"/>
</dbReference>
<evidence type="ECO:0000313" key="11">
    <source>
        <dbReference type="EMBL" id="GMF24621.1"/>
    </source>
</evidence>
<evidence type="ECO:0000256" key="5">
    <source>
        <dbReference type="ARBA" id="ARBA00023136"/>
    </source>
</evidence>
<feature type="transmembrane region" description="Helical" evidence="9">
    <location>
        <begin position="3183"/>
        <end position="3200"/>
    </location>
</feature>
<feature type="transmembrane region" description="Helical" evidence="9">
    <location>
        <begin position="2575"/>
        <end position="2593"/>
    </location>
</feature>
<reference evidence="11" key="1">
    <citation type="submission" date="2023-04" db="EMBL/GenBank/DDBJ databases">
        <title>Phytophthora lilii NBRC 32176.</title>
        <authorList>
            <person name="Ichikawa N."/>
            <person name="Sato H."/>
            <person name="Tonouchi N."/>
        </authorList>
    </citation>
    <scope>NUCLEOTIDE SEQUENCE</scope>
    <source>
        <strain evidence="11">NBRC 32176</strain>
    </source>
</reference>
<feature type="compositionally biased region" description="Acidic residues" evidence="8">
    <location>
        <begin position="2889"/>
        <end position="2904"/>
    </location>
</feature>
<keyword evidence="12" id="KW-1185">Reference proteome</keyword>
<feature type="domain" description="GAIN-B" evidence="10">
    <location>
        <begin position="2283"/>
        <end position="2452"/>
    </location>
</feature>
<dbReference type="InterPro" id="IPR000203">
    <property type="entry name" value="GPS"/>
</dbReference>
<evidence type="ECO:0000256" key="3">
    <source>
        <dbReference type="ARBA" id="ARBA00022737"/>
    </source>
</evidence>
<evidence type="ECO:0000256" key="7">
    <source>
        <dbReference type="SAM" id="Coils"/>
    </source>
</evidence>
<evidence type="ECO:0000259" key="10">
    <source>
        <dbReference type="PROSITE" id="PS50221"/>
    </source>
</evidence>
<evidence type="ECO:0000256" key="9">
    <source>
        <dbReference type="SAM" id="Phobius"/>
    </source>
</evidence>
<dbReference type="Gene3D" id="2.60.220.50">
    <property type="match status" value="1"/>
</dbReference>
<dbReference type="Gene3D" id="3.30.40.10">
    <property type="entry name" value="Zinc/RING finger domain, C3HC4 (zinc finger)"/>
    <property type="match status" value="3"/>
</dbReference>
<organism evidence="11 12">
    <name type="scientific">Phytophthora lilii</name>
    <dbReference type="NCBI Taxonomy" id="2077276"/>
    <lineage>
        <taxon>Eukaryota</taxon>
        <taxon>Sar</taxon>
        <taxon>Stramenopiles</taxon>
        <taxon>Oomycota</taxon>
        <taxon>Peronosporomycetes</taxon>
        <taxon>Peronosporales</taxon>
        <taxon>Peronosporaceae</taxon>
        <taxon>Phytophthora</taxon>
    </lineage>
</organism>
<dbReference type="GO" id="GO:0005261">
    <property type="term" value="F:monoatomic cation channel activity"/>
    <property type="evidence" value="ECO:0007669"/>
    <property type="project" value="TreeGrafter"/>
</dbReference>
<proteinExistence type="predicted"/>
<evidence type="ECO:0000313" key="12">
    <source>
        <dbReference type="Proteomes" id="UP001165083"/>
    </source>
</evidence>
<dbReference type="InterPro" id="IPR002859">
    <property type="entry name" value="PKD/REJ-like"/>
</dbReference>
<feature type="compositionally biased region" description="Polar residues" evidence="8">
    <location>
        <begin position="3857"/>
        <end position="3868"/>
    </location>
</feature>
<keyword evidence="7" id="KW-0175">Coiled coil</keyword>
<feature type="coiled-coil region" evidence="7">
    <location>
        <begin position="3035"/>
        <end position="3076"/>
    </location>
</feature>
<feature type="compositionally biased region" description="Low complexity" evidence="8">
    <location>
        <begin position="2130"/>
        <end position="2147"/>
    </location>
</feature>
<dbReference type="GO" id="GO:0006816">
    <property type="term" value="P:calcium ion transport"/>
    <property type="evidence" value="ECO:0007669"/>
    <property type="project" value="TreeGrafter"/>
</dbReference>
<dbReference type="GO" id="GO:0005886">
    <property type="term" value="C:plasma membrane"/>
    <property type="evidence" value="ECO:0007669"/>
    <property type="project" value="TreeGrafter"/>
</dbReference>
<feature type="region of interest" description="Disordered" evidence="8">
    <location>
        <begin position="3777"/>
        <end position="3992"/>
    </location>
</feature>
<feature type="compositionally biased region" description="Low complexity" evidence="8">
    <location>
        <begin position="3934"/>
        <end position="3946"/>
    </location>
</feature>
<feature type="transmembrane region" description="Helical" evidence="9">
    <location>
        <begin position="3151"/>
        <end position="3177"/>
    </location>
</feature>
<evidence type="ECO:0000256" key="4">
    <source>
        <dbReference type="ARBA" id="ARBA00022989"/>
    </source>
</evidence>
<dbReference type="OrthoDB" id="77617at2759"/>
<feature type="compositionally biased region" description="Low complexity" evidence="8">
    <location>
        <begin position="3813"/>
        <end position="3825"/>
    </location>
</feature>
<keyword evidence="2 9" id="KW-0812">Transmembrane</keyword>
<feature type="transmembrane region" description="Helical" evidence="9">
    <location>
        <begin position="2605"/>
        <end position="2627"/>
    </location>
</feature>
<comment type="subcellular location">
    <subcellularLocation>
        <location evidence="1">Membrane</location>
    </subcellularLocation>
</comment>
<evidence type="ECO:0000256" key="6">
    <source>
        <dbReference type="ARBA" id="ARBA00023157"/>
    </source>
</evidence>
<keyword evidence="6" id="KW-1015">Disulfide bond</keyword>
<feature type="region of interest" description="Disordered" evidence="8">
    <location>
        <begin position="2889"/>
        <end position="2920"/>
    </location>
</feature>
<keyword evidence="4 9" id="KW-1133">Transmembrane helix</keyword>